<evidence type="ECO:0000313" key="9">
    <source>
        <dbReference type="Proteomes" id="UP000070560"/>
    </source>
</evidence>
<dbReference type="OrthoDB" id="9804062at2"/>
<feature type="binding site" evidence="7">
    <location>
        <position position="264"/>
    </location>
    <ligand>
        <name>ATP</name>
        <dbReference type="ChEBI" id="CHEBI:30616"/>
    </ligand>
</feature>
<dbReference type="NCBIfam" id="NF003544">
    <property type="entry name" value="PRK05201.1"/>
    <property type="match status" value="1"/>
</dbReference>
<dbReference type="EMBL" id="CP013015">
    <property type="protein sequence ID" value="AMM40343.1"/>
    <property type="molecule type" value="Genomic_DNA"/>
</dbReference>
<feature type="binding site" evidence="7">
    <location>
        <position position="18"/>
    </location>
    <ligand>
        <name>ATP</name>
        <dbReference type="ChEBI" id="CHEBI:30616"/>
    </ligand>
</feature>
<dbReference type="FunFam" id="3.40.50.300:FF:000220">
    <property type="entry name" value="ATP-dependent protease ATPase subunit HslU"/>
    <property type="match status" value="1"/>
</dbReference>
<dbReference type="RefSeq" id="WP_066060660.1">
    <property type="nucleotide sequence ID" value="NZ_CP013015.1"/>
</dbReference>
<feature type="binding site" evidence="7">
    <location>
        <position position="330"/>
    </location>
    <ligand>
        <name>ATP</name>
        <dbReference type="ChEBI" id="CHEBI:30616"/>
    </ligand>
</feature>
<dbReference type="GO" id="GO:0005524">
    <property type="term" value="F:ATP binding"/>
    <property type="evidence" value="ECO:0007669"/>
    <property type="project" value="UniProtKB-UniRule"/>
</dbReference>
<dbReference type="NCBIfam" id="TIGR00390">
    <property type="entry name" value="hslU"/>
    <property type="match status" value="1"/>
</dbReference>
<dbReference type="GO" id="GO:0016887">
    <property type="term" value="F:ATP hydrolysis activity"/>
    <property type="evidence" value="ECO:0007669"/>
    <property type="project" value="InterPro"/>
</dbReference>
<protein>
    <recommendedName>
        <fullName evidence="7">ATP-dependent protease ATPase subunit HslU</fullName>
    </recommendedName>
    <alternativeName>
        <fullName evidence="7">Unfoldase HslU</fullName>
    </alternativeName>
</protein>
<organism evidence="8 9">
    <name type="scientific">Desulfofervidus auxilii</name>
    <dbReference type="NCBI Taxonomy" id="1621989"/>
    <lineage>
        <taxon>Bacteria</taxon>
        <taxon>Pseudomonadati</taxon>
        <taxon>Thermodesulfobacteriota</taxon>
        <taxon>Candidatus Desulfofervidia</taxon>
        <taxon>Candidatus Desulfofervidales</taxon>
        <taxon>Candidatus Desulfofervidaceae</taxon>
        <taxon>Candidatus Desulfofervidus</taxon>
    </lineage>
</organism>
<feature type="binding site" evidence="7">
    <location>
        <position position="402"/>
    </location>
    <ligand>
        <name>ATP</name>
        <dbReference type="ChEBI" id="CHEBI:30616"/>
    </ligand>
</feature>
<evidence type="ECO:0000256" key="7">
    <source>
        <dbReference type="HAMAP-Rule" id="MF_00249"/>
    </source>
</evidence>
<dbReference type="SUPFAM" id="SSF52540">
    <property type="entry name" value="P-loop containing nucleoside triphosphate hydrolases"/>
    <property type="match status" value="1"/>
</dbReference>
<dbReference type="PANTHER" id="PTHR48102:SF3">
    <property type="entry name" value="ATP-DEPENDENT PROTEASE ATPASE SUBUNIT HSLU"/>
    <property type="match status" value="1"/>
</dbReference>
<evidence type="ECO:0000256" key="5">
    <source>
        <dbReference type="ARBA" id="ARBA00022840"/>
    </source>
</evidence>
<gene>
    <name evidence="7" type="primary">hslU</name>
    <name evidence="8" type="ORF">HS1_000537</name>
</gene>
<dbReference type="GO" id="GO:0009376">
    <property type="term" value="C:HslUV protease complex"/>
    <property type="evidence" value="ECO:0007669"/>
    <property type="project" value="UniProtKB-UniRule"/>
</dbReference>
<keyword evidence="9" id="KW-1185">Reference proteome</keyword>
<dbReference type="InterPro" id="IPR003593">
    <property type="entry name" value="AAA+_ATPase"/>
</dbReference>
<dbReference type="Proteomes" id="UP000070560">
    <property type="component" value="Chromosome"/>
</dbReference>
<comment type="subunit">
    <text evidence="7">A double ring-shaped homohexamer of HslV is capped on each side by a ring-shaped HslU homohexamer. The assembly of the HslU/HslV complex is dependent on binding of ATP.</text>
</comment>
<dbReference type="KEGG" id="daw:HS1_000537"/>
<dbReference type="GO" id="GO:0043335">
    <property type="term" value="P:protein unfolding"/>
    <property type="evidence" value="ECO:0007669"/>
    <property type="project" value="UniProtKB-UniRule"/>
</dbReference>
<dbReference type="SMART" id="SM01086">
    <property type="entry name" value="ClpB_D2-small"/>
    <property type="match status" value="1"/>
</dbReference>
<keyword evidence="8" id="KW-0645">Protease</keyword>
<evidence type="ECO:0000256" key="4">
    <source>
        <dbReference type="ARBA" id="ARBA00022741"/>
    </source>
</evidence>
<evidence type="ECO:0000256" key="6">
    <source>
        <dbReference type="ARBA" id="ARBA00023186"/>
    </source>
</evidence>
<evidence type="ECO:0000256" key="2">
    <source>
        <dbReference type="ARBA" id="ARBA00009771"/>
    </source>
</evidence>
<keyword evidence="6 7" id="KW-0143">Chaperone</keyword>
<dbReference type="SMART" id="SM00382">
    <property type="entry name" value="AAA"/>
    <property type="match status" value="1"/>
</dbReference>
<sequence length="452" mass="51557">MSLLTPQEIVAALDKYIIGQDKAKKAVAIALRNRWRRKQVPPPLRDEIAPKNILMIGPTGVGKTEIARRLATLTNSPFVKVEATKFTEVGYVGRDVESIIRDLVDMAVNMVKQEETKKVILQAKEMAEERLLDLLLPRPKKRVSREDAYLEVVQKGSSYEPVREKMRDMLKEGKLNERFVELETTEKALPVMEIFSVAGLEEMDISFREMFESMLPKKKKRKKVKIPEALEILTQEESQKLIDMDKVISIAKKRVEEAGIVFIDEIDKVTTSDSTRRGPDVSREGVQRDLLPVIEGTTVNTKYGMVRTDHILFIAAGAFHVAKPSELIPELQGRLPIRVELDSLGEKEFKRILTEPENALVKQYKALLKTEGIEIEFEEQAIEEIAKIAVDVNEKTENIGARRLYTIMERLLEDISFEAPQRKGERIIIDTDYVQSKLSDVVKDVDLSRYIL</sequence>
<comment type="function">
    <text evidence="7">ATPase subunit of a proteasome-like degradation complex; this subunit has chaperone activity. The binding of ATP and its subsequent hydrolysis by HslU are essential for unfolding of protein substrates subsequently hydrolyzed by HslV. HslU recognizes the N-terminal part of its protein substrates and unfolds these before they are guided to HslV for hydrolysis.</text>
</comment>
<proteinExistence type="inferred from homology"/>
<dbReference type="Gene3D" id="3.40.50.300">
    <property type="entry name" value="P-loop containing nucleotide triphosphate hydrolases"/>
    <property type="match status" value="2"/>
</dbReference>
<feature type="binding site" evidence="7">
    <location>
        <begin position="60"/>
        <end position="65"/>
    </location>
    <ligand>
        <name>ATP</name>
        <dbReference type="ChEBI" id="CHEBI:30616"/>
    </ligand>
</feature>
<keyword evidence="8" id="KW-0378">Hydrolase</keyword>
<dbReference type="GO" id="GO:0036402">
    <property type="term" value="F:proteasome-activating activity"/>
    <property type="evidence" value="ECO:0007669"/>
    <property type="project" value="UniProtKB-UniRule"/>
</dbReference>
<evidence type="ECO:0000313" key="8">
    <source>
        <dbReference type="EMBL" id="AMM40343.1"/>
    </source>
</evidence>
<dbReference type="PANTHER" id="PTHR48102">
    <property type="entry name" value="ATP-DEPENDENT CLP PROTEASE ATP-BINDING SUBUNIT CLPX-LIKE, MITOCHONDRIAL-RELATED"/>
    <property type="match status" value="1"/>
</dbReference>
<name>A0A7V1P332_DESA2</name>
<dbReference type="InterPro" id="IPR004491">
    <property type="entry name" value="HslU"/>
</dbReference>
<dbReference type="InterPro" id="IPR019489">
    <property type="entry name" value="Clp_ATPase_C"/>
</dbReference>
<keyword evidence="5 7" id="KW-0067">ATP-binding</keyword>
<dbReference type="CDD" id="cd19498">
    <property type="entry name" value="RecA-like_HslU"/>
    <property type="match status" value="1"/>
</dbReference>
<reference evidence="8 9" key="1">
    <citation type="submission" date="2015-10" db="EMBL/GenBank/DDBJ databases">
        <title>Candidatus Desulfofervidus auxilii, a hydrogenotrophic sulfate-reducing bacterium involved in the thermophilic anaerobic oxidation of methane.</title>
        <authorList>
            <person name="Krukenberg V."/>
            <person name="Richter M."/>
            <person name="Wegener G."/>
        </authorList>
    </citation>
    <scope>NUCLEOTIDE SEQUENCE [LARGE SCALE GENOMIC DNA]</scope>
    <source>
        <strain evidence="8 9">HS1</strain>
    </source>
</reference>
<comment type="subcellular location">
    <subcellularLocation>
        <location evidence="1 7">Cytoplasm</location>
    </subcellularLocation>
</comment>
<dbReference type="HAMAP" id="MF_00249">
    <property type="entry name" value="HslU"/>
    <property type="match status" value="1"/>
</dbReference>
<comment type="similarity">
    <text evidence="2 7">Belongs to the ClpX chaperone family. HslU subfamily.</text>
</comment>
<dbReference type="Gene3D" id="1.10.8.60">
    <property type="match status" value="1"/>
</dbReference>
<dbReference type="FunFam" id="3.40.50.300:FF:000213">
    <property type="entry name" value="ATP-dependent protease ATPase subunit HslU"/>
    <property type="match status" value="1"/>
</dbReference>
<dbReference type="Pfam" id="PF10431">
    <property type="entry name" value="ClpB_D2-small"/>
    <property type="match status" value="1"/>
</dbReference>
<evidence type="ECO:0000256" key="3">
    <source>
        <dbReference type="ARBA" id="ARBA00022490"/>
    </source>
</evidence>
<keyword evidence="4 7" id="KW-0547">Nucleotide-binding</keyword>
<dbReference type="GO" id="GO:0008233">
    <property type="term" value="F:peptidase activity"/>
    <property type="evidence" value="ECO:0007669"/>
    <property type="project" value="UniProtKB-KW"/>
</dbReference>
<dbReference type="InterPro" id="IPR027417">
    <property type="entry name" value="P-loop_NTPase"/>
</dbReference>
<dbReference type="Pfam" id="PF07724">
    <property type="entry name" value="AAA_2"/>
    <property type="match status" value="1"/>
</dbReference>
<accession>A0A7V1P332</accession>
<keyword evidence="3 7" id="KW-0963">Cytoplasm</keyword>
<dbReference type="AlphaFoldDB" id="A0A7V1P332"/>
<dbReference type="InterPro" id="IPR003959">
    <property type="entry name" value="ATPase_AAA_core"/>
</dbReference>
<evidence type="ECO:0000256" key="1">
    <source>
        <dbReference type="ARBA" id="ARBA00004496"/>
    </source>
</evidence>
<dbReference type="Pfam" id="PF00004">
    <property type="entry name" value="AAA"/>
    <property type="match status" value="1"/>
</dbReference>
<dbReference type="InterPro" id="IPR050052">
    <property type="entry name" value="ATP-dep_Clp_protease_ClpX"/>
</dbReference>